<organism evidence="3 4">
    <name type="scientific">[Phormidium ambiguum] IAM M-71</name>
    <dbReference type="NCBI Taxonomy" id="454136"/>
    <lineage>
        <taxon>Bacteria</taxon>
        <taxon>Bacillati</taxon>
        <taxon>Cyanobacteriota</taxon>
        <taxon>Cyanophyceae</taxon>
        <taxon>Oscillatoriophycideae</taxon>
        <taxon>Aerosakkonematales</taxon>
        <taxon>Aerosakkonemataceae</taxon>
        <taxon>Floridanema</taxon>
    </lineage>
</organism>
<dbReference type="AlphaFoldDB" id="A0A1U7I7G7"/>
<keyword evidence="2" id="KW-1133">Transmembrane helix</keyword>
<dbReference type="STRING" id="454136.NIES2119_26290"/>
<comment type="caution">
    <text evidence="3">The sequence shown here is derived from an EMBL/GenBank/DDBJ whole genome shotgun (WGS) entry which is preliminary data.</text>
</comment>
<protein>
    <submittedName>
        <fullName evidence="3">Uncharacterized protein</fullName>
    </submittedName>
</protein>
<name>A0A1U7I7G7_9CYAN</name>
<accession>A0A1U7I7G7</accession>
<sequence>MEVLSLQSVGFFAASIIGFFAGCLWVNGQQNIEISRLNSELKAQQSEVAKANQIIENHKQFIIRKDTLARRFCDQYFQKDGK</sequence>
<gene>
    <name evidence="3" type="ORF">NIES2119_26290</name>
</gene>
<feature type="transmembrane region" description="Helical" evidence="2">
    <location>
        <begin position="6"/>
        <end position="26"/>
    </location>
</feature>
<dbReference type="EMBL" id="MRCE01000040">
    <property type="protein sequence ID" value="OKH32349.1"/>
    <property type="molecule type" value="Genomic_DNA"/>
</dbReference>
<evidence type="ECO:0000256" key="2">
    <source>
        <dbReference type="SAM" id="Phobius"/>
    </source>
</evidence>
<feature type="coiled-coil region" evidence="1">
    <location>
        <begin position="27"/>
        <end position="54"/>
    </location>
</feature>
<evidence type="ECO:0000256" key="1">
    <source>
        <dbReference type="SAM" id="Coils"/>
    </source>
</evidence>
<evidence type="ECO:0000313" key="3">
    <source>
        <dbReference type="EMBL" id="OKH32349.1"/>
    </source>
</evidence>
<proteinExistence type="predicted"/>
<keyword evidence="2" id="KW-0812">Transmembrane</keyword>
<keyword evidence="1" id="KW-0175">Coiled coil</keyword>
<reference evidence="3 4" key="1">
    <citation type="submission" date="2016-11" db="EMBL/GenBank/DDBJ databases">
        <title>Draft Genome Sequences of Nine Cyanobacterial Strains from Diverse Habitats.</title>
        <authorList>
            <person name="Zhu T."/>
            <person name="Hou S."/>
            <person name="Lu X."/>
            <person name="Hess W.R."/>
        </authorList>
    </citation>
    <scope>NUCLEOTIDE SEQUENCE [LARGE SCALE GENOMIC DNA]</scope>
    <source>
        <strain evidence="3 4">IAM M-71</strain>
    </source>
</reference>
<dbReference type="Proteomes" id="UP000185860">
    <property type="component" value="Unassembled WGS sequence"/>
</dbReference>
<dbReference type="RefSeq" id="WP_073596453.1">
    <property type="nucleotide sequence ID" value="NZ_MRCE01000040.1"/>
</dbReference>
<keyword evidence="2" id="KW-0472">Membrane</keyword>
<evidence type="ECO:0000313" key="4">
    <source>
        <dbReference type="Proteomes" id="UP000185860"/>
    </source>
</evidence>